<protein>
    <submittedName>
        <fullName evidence="1">Daptide biosynthesis RiPP recognition protein</fullName>
    </submittedName>
</protein>
<sequence length="339" mass="34484">MESYKKTLAGWASGTAHGDAGGTGARVVVTAVPGQVEALRAAGLVGEGTTVYTPDGQEGTWGYDGSLEEPYGEVLVAGEFSLQVVPYALGRYIPVGGPTLLRVTETSDLEAYLSDADEAFTTGRFPGLVAGPTTLLADEPALGGWTGRGGPGDRLWVRADGEVSTSPWGAPLGTADDPLDALVVRWAAANDAGTPCAVALSRAVSDDERAAAFTERPWLGQYVKTLGVLRALAARGVDSARASGFGGRLDGALDGVPAGPGAPAPVLCWDAHHAYLSDAGRTVQIAHPLAVTVERILVLGHGAADLLGAAELDRVATYFADAGFPLLPAACAAGLPVAG</sequence>
<evidence type="ECO:0000313" key="1">
    <source>
        <dbReference type="EMBL" id="MFC4556174.1"/>
    </source>
</evidence>
<dbReference type="NCBIfam" id="NF041823">
    <property type="entry name" value="daptide_RRE"/>
    <property type="match status" value="1"/>
</dbReference>
<reference evidence="2" key="1">
    <citation type="journal article" date="2019" name="Int. J. Syst. Evol. Microbiol.">
        <title>The Global Catalogue of Microorganisms (GCM) 10K type strain sequencing project: providing services to taxonomists for standard genome sequencing and annotation.</title>
        <authorList>
            <consortium name="The Broad Institute Genomics Platform"/>
            <consortium name="The Broad Institute Genome Sequencing Center for Infectious Disease"/>
            <person name="Wu L."/>
            <person name="Ma J."/>
        </authorList>
    </citation>
    <scope>NUCLEOTIDE SEQUENCE [LARGE SCALE GENOMIC DNA]</scope>
    <source>
        <strain evidence="2">JCM 3369</strain>
    </source>
</reference>
<organism evidence="1 2">
    <name type="scientific">Georgenia faecalis</name>
    <dbReference type="NCBI Taxonomy" id="2483799"/>
    <lineage>
        <taxon>Bacteria</taxon>
        <taxon>Bacillati</taxon>
        <taxon>Actinomycetota</taxon>
        <taxon>Actinomycetes</taxon>
        <taxon>Micrococcales</taxon>
        <taxon>Bogoriellaceae</taxon>
        <taxon>Georgenia</taxon>
    </lineage>
</organism>
<keyword evidence="2" id="KW-1185">Reference proteome</keyword>
<gene>
    <name evidence="1" type="primary">mpaB</name>
    <name evidence="1" type="ORF">ACFO3F_13020</name>
</gene>
<dbReference type="RefSeq" id="WP_122824613.1">
    <property type="nucleotide sequence ID" value="NZ_JBHSGF010000009.1"/>
</dbReference>
<accession>A0ABV9DEG6</accession>
<dbReference type="InterPro" id="IPR049693">
    <property type="entry name" value="Daptide_RRE"/>
</dbReference>
<name>A0ABV9DEG6_9MICO</name>
<proteinExistence type="predicted"/>
<dbReference type="Proteomes" id="UP001595955">
    <property type="component" value="Unassembled WGS sequence"/>
</dbReference>
<evidence type="ECO:0000313" key="2">
    <source>
        <dbReference type="Proteomes" id="UP001595955"/>
    </source>
</evidence>
<dbReference type="EMBL" id="JBHSGF010000009">
    <property type="protein sequence ID" value="MFC4556174.1"/>
    <property type="molecule type" value="Genomic_DNA"/>
</dbReference>
<comment type="caution">
    <text evidence="1">The sequence shown here is derived from an EMBL/GenBank/DDBJ whole genome shotgun (WGS) entry which is preliminary data.</text>
</comment>